<evidence type="ECO:0000256" key="4">
    <source>
        <dbReference type="ARBA" id="ARBA00022989"/>
    </source>
</evidence>
<feature type="transmembrane region" description="Helical" evidence="6">
    <location>
        <begin position="6"/>
        <end position="29"/>
    </location>
</feature>
<keyword evidence="8" id="KW-1185">Reference proteome</keyword>
<dbReference type="AlphaFoldDB" id="A0A5S9PL91"/>
<keyword evidence="3 6" id="KW-0812">Transmembrane</keyword>
<reference evidence="7 8" key="1">
    <citation type="submission" date="2019-12" db="EMBL/GenBank/DDBJ databases">
        <authorList>
            <person name="Reyes-Prieto M."/>
        </authorList>
    </citation>
    <scope>NUCLEOTIDE SEQUENCE [LARGE SCALE GENOMIC DNA]</scope>
    <source>
        <strain evidence="7">HF14-78462</strain>
    </source>
</reference>
<gene>
    <name evidence="7" type="primary">rhtC</name>
    <name evidence="7" type="ORF">STARVERO_03207</name>
</gene>
<evidence type="ECO:0000313" key="8">
    <source>
        <dbReference type="Proteomes" id="UP000433050"/>
    </source>
</evidence>
<accession>A0A5S9PL91</accession>
<proteinExistence type="predicted"/>
<evidence type="ECO:0000313" key="7">
    <source>
        <dbReference type="EMBL" id="CAA0105085.1"/>
    </source>
</evidence>
<dbReference type="InterPro" id="IPR001123">
    <property type="entry name" value="LeuE-type"/>
</dbReference>
<feature type="transmembrane region" description="Helical" evidence="6">
    <location>
        <begin position="151"/>
        <end position="176"/>
    </location>
</feature>
<dbReference type="PANTHER" id="PTHR30086:SF21">
    <property type="entry name" value="TRANSPORT PROTEIN"/>
    <property type="match status" value="1"/>
</dbReference>
<dbReference type="Proteomes" id="UP000433050">
    <property type="component" value="Unassembled WGS sequence"/>
</dbReference>
<dbReference type="PIRSF" id="PIRSF006324">
    <property type="entry name" value="LeuE"/>
    <property type="match status" value="1"/>
</dbReference>
<sequence>MTYLSEFAALMAVFAVVIVAPGADFALVVRQSVVHGRRAALVTSFGIGASLLFHISYTLLGIGLIVSQSLALFALIKWLGVAYLVYLGVKSFFEKPLEIDEGELAAGAHSRRPLSLPACFGMGFLTNALNPKPVLFFLSLFTALVSHETPAAVSFLYGIGMATALVAWFAGVTLFFTNPVVRARFKACGRWFNRVTGATFVLLGLRLAVQKVG</sequence>
<feature type="transmembrane region" description="Helical" evidence="6">
    <location>
        <begin position="41"/>
        <end position="66"/>
    </location>
</feature>
<evidence type="ECO:0000256" key="6">
    <source>
        <dbReference type="SAM" id="Phobius"/>
    </source>
</evidence>
<name>A0A5S9PL91_9HYPH</name>
<dbReference type="GO" id="GO:0015171">
    <property type="term" value="F:amino acid transmembrane transporter activity"/>
    <property type="evidence" value="ECO:0007669"/>
    <property type="project" value="TreeGrafter"/>
</dbReference>
<keyword evidence="2" id="KW-1003">Cell membrane</keyword>
<protein>
    <submittedName>
        <fullName evidence="7">Threonine efflux protein</fullName>
    </submittedName>
</protein>
<dbReference type="Pfam" id="PF01810">
    <property type="entry name" value="LysE"/>
    <property type="match status" value="1"/>
</dbReference>
<evidence type="ECO:0000256" key="3">
    <source>
        <dbReference type="ARBA" id="ARBA00022692"/>
    </source>
</evidence>
<dbReference type="PANTHER" id="PTHR30086">
    <property type="entry name" value="ARGININE EXPORTER PROTEIN ARGO"/>
    <property type="match status" value="1"/>
</dbReference>
<feature type="transmembrane region" description="Helical" evidence="6">
    <location>
        <begin position="72"/>
        <end position="93"/>
    </location>
</feature>
<evidence type="ECO:0000256" key="2">
    <source>
        <dbReference type="ARBA" id="ARBA00022475"/>
    </source>
</evidence>
<keyword evidence="5 6" id="KW-0472">Membrane</keyword>
<evidence type="ECO:0000256" key="5">
    <source>
        <dbReference type="ARBA" id="ARBA00023136"/>
    </source>
</evidence>
<keyword evidence="4 6" id="KW-1133">Transmembrane helix</keyword>
<evidence type="ECO:0000256" key="1">
    <source>
        <dbReference type="ARBA" id="ARBA00004651"/>
    </source>
</evidence>
<dbReference type="GO" id="GO:0005886">
    <property type="term" value="C:plasma membrane"/>
    <property type="evidence" value="ECO:0007669"/>
    <property type="project" value="UniProtKB-SubCell"/>
</dbReference>
<comment type="subcellular location">
    <subcellularLocation>
        <location evidence="1">Cell membrane</location>
        <topology evidence="1">Multi-pass membrane protein</topology>
    </subcellularLocation>
</comment>
<dbReference type="EMBL" id="CACSAS010000001">
    <property type="protein sequence ID" value="CAA0105085.1"/>
    <property type="molecule type" value="Genomic_DNA"/>
</dbReference>
<dbReference type="RefSeq" id="WP_159600008.1">
    <property type="nucleotide sequence ID" value="NZ_CACSAS010000001.1"/>
</dbReference>
<organism evidence="7 8">
    <name type="scientific">Starkeya nomas</name>
    <dbReference type="NCBI Taxonomy" id="2666134"/>
    <lineage>
        <taxon>Bacteria</taxon>
        <taxon>Pseudomonadati</taxon>
        <taxon>Pseudomonadota</taxon>
        <taxon>Alphaproteobacteria</taxon>
        <taxon>Hyphomicrobiales</taxon>
        <taxon>Xanthobacteraceae</taxon>
        <taxon>Starkeya</taxon>
    </lineage>
</organism>